<dbReference type="InterPro" id="IPR017937">
    <property type="entry name" value="Thioredoxin_CS"/>
</dbReference>
<dbReference type="PROSITE" id="PS00194">
    <property type="entry name" value="THIOREDOXIN_1"/>
    <property type="match status" value="1"/>
</dbReference>
<keyword evidence="1" id="KW-0676">Redox-active center</keyword>
<sequence length="127" mass="13804">MAEIPEPSIILFWAVWCAPCQKEIASLDELDRAAAPVPVLIAPMEDDARSRDALGGIDPKQMRFQRFHAFEWMQRATGGSAGLPASVAVNAKGQICGIARRALTPERIGKWRVQCGWTAPPASPPPN</sequence>
<name>A0A840YUM9_9SPHN</name>
<protein>
    <submittedName>
        <fullName evidence="2">Thiol-disulfide isomerase/thioredoxin</fullName>
    </submittedName>
</protein>
<dbReference type="EMBL" id="JACIJI010000001">
    <property type="protein sequence ID" value="MBB5717254.1"/>
    <property type="molecule type" value="Genomic_DNA"/>
</dbReference>
<dbReference type="SUPFAM" id="SSF52833">
    <property type="entry name" value="Thioredoxin-like"/>
    <property type="match status" value="1"/>
</dbReference>
<organism evidence="2 3">
    <name type="scientific">Stakelama sediminis</name>
    <dbReference type="NCBI Taxonomy" id="463200"/>
    <lineage>
        <taxon>Bacteria</taxon>
        <taxon>Pseudomonadati</taxon>
        <taxon>Pseudomonadota</taxon>
        <taxon>Alphaproteobacteria</taxon>
        <taxon>Sphingomonadales</taxon>
        <taxon>Sphingomonadaceae</taxon>
        <taxon>Stakelama</taxon>
    </lineage>
</organism>
<evidence type="ECO:0000256" key="1">
    <source>
        <dbReference type="ARBA" id="ARBA00023284"/>
    </source>
</evidence>
<accession>A0A840YUM9</accession>
<dbReference type="Proteomes" id="UP000554342">
    <property type="component" value="Unassembled WGS sequence"/>
</dbReference>
<dbReference type="Gene3D" id="3.40.30.10">
    <property type="entry name" value="Glutaredoxin"/>
    <property type="match status" value="1"/>
</dbReference>
<proteinExistence type="predicted"/>
<comment type="caution">
    <text evidence="2">The sequence shown here is derived from an EMBL/GenBank/DDBJ whole genome shotgun (WGS) entry which is preliminary data.</text>
</comment>
<dbReference type="GO" id="GO:0016853">
    <property type="term" value="F:isomerase activity"/>
    <property type="evidence" value="ECO:0007669"/>
    <property type="project" value="UniProtKB-KW"/>
</dbReference>
<evidence type="ECO:0000313" key="2">
    <source>
        <dbReference type="EMBL" id="MBB5717254.1"/>
    </source>
</evidence>
<reference evidence="2 3" key="1">
    <citation type="submission" date="2020-08" db="EMBL/GenBank/DDBJ databases">
        <title>Genomic Encyclopedia of Type Strains, Phase IV (KMG-IV): sequencing the most valuable type-strain genomes for metagenomic binning, comparative biology and taxonomic classification.</title>
        <authorList>
            <person name="Goeker M."/>
        </authorList>
    </citation>
    <scope>NUCLEOTIDE SEQUENCE [LARGE SCALE GENOMIC DNA]</scope>
    <source>
        <strain evidence="2 3">DSM 27203</strain>
    </source>
</reference>
<gene>
    <name evidence="2" type="ORF">FHR23_000161</name>
</gene>
<evidence type="ECO:0000313" key="3">
    <source>
        <dbReference type="Proteomes" id="UP000554342"/>
    </source>
</evidence>
<dbReference type="InterPro" id="IPR036249">
    <property type="entry name" value="Thioredoxin-like_sf"/>
</dbReference>
<keyword evidence="3" id="KW-1185">Reference proteome</keyword>
<dbReference type="AlphaFoldDB" id="A0A840YUM9"/>
<dbReference type="RefSeq" id="WP_345573791.1">
    <property type="nucleotide sequence ID" value="NZ_BAABIF010000004.1"/>
</dbReference>
<keyword evidence="2" id="KW-0413">Isomerase</keyword>